<feature type="region of interest" description="Disordered" evidence="5">
    <location>
        <begin position="1"/>
        <end position="78"/>
    </location>
</feature>
<reference evidence="7 8" key="1">
    <citation type="submission" date="2017-03" db="EMBL/GenBank/DDBJ databases">
        <title>Genomes of endolithic fungi from Antarctica.</title>
        <authorList>
            <person name="Coleine C."/>
            <person name="Masonjones S."/>
            <person name="Stajich J.E."/>
        </authorList>
    </citation>
    <scope>NUCLEOTIDE SEQUENCE [LARGE SCALE GENOMIC DNA]</scope>
    <source>
        <strain evidence="7 8">CCFEE 6315</strain>
    </source>
</reference>
<feature type="transmembrane region" description="Helical" evidence="6">
    <location>
        <begin position="229"/>
        <end position="252"/>
    </location>
</feature>
<feature type="transmembrane region" description="Helical" evidence="6">
    <location>
        <begin position="93"/>
        <end position="114"/>
    </location>
</feature>
<organism evidence="7 8">
    <name type="scientific">Salinomyces thailandicus</name>
    <dbReference type="NCBI Taxonomy" id="706561"/>
    <lineage>
        <taxon>Eukaryota</taxon>
        <taxon>Fungi</taxon>
        <taxon>Dikarya</taxon>
        <taxon>Ascomycota</taxon>
        <taxon>Pezizomycotina</taxon>
        <taxon>Dothideomycetes</taxon>
        <taxon>Dothideomycetidae</taxon>
        <taxon>Mycosphaerellales</taxon>
        <taxon>Teratosphaeriaceae</taxon>
        <taxon>Salinomyces</taxon>
    </lineage>
</organism>
<proteinExistence type="predicted"/>
<dbReference type="InterPro" id="IPR036259">
    <property type="entry name" value="MFS_trans_sf"/>
</dbReference>
<dbReference type="EMBL" id="NAJL01000012">
    <property type="protein sequence ID" value="TKA30053.1"/>
    <property type="molecule type" value="Genomic_DNA"/>
</dbReference>
<dbReference type="OrthoDB" id="9986881at2759"/>
<evidence type="ECO:0000313" key="8">
    <source>
        <dbReference type="Proteomes" id="UP000308549"/>
    </source>
</evidence>
<evidence type="ECO:0000256" key="2">
    <source>
        <dbReference type="ARBA" id="ARBA00022692"/>
    </source>
</evidence>
<feature type="compositionally biased region" description="Low complexity" evidence="5">
    <location>
        <begin position="26"/>
        <end position="38"/>
    </location>
</feature>
<evidence type="ECO:0008006" key="9">
    <source>
        <dbReference type="Google" id="ProtNLM"/>
    </source>
</evidence>
<feature type="transmembrane region" description="Helical" evidence="6">
    <location>
        <begin position="120"/>
        <end position="144"/>
    </location>
</feature>
<dbReference type="PANTHER" id="PTHR23502:SF49">
    <property type="entry name" value="MAJOR FACILITATOR SUPERFAMILY (MFS) PROFILE DOMAIN-CONTAINING PROTEIN"/>
    <property type="match status" value="1"/>
</dbReference>
<evidence type="ECO:0000256" key="4">
    <source>
        <dbReference type="ARBA" id="ARBA00023136"/>
    </source>
</evidence>
<dbReference type="Gene3D" id="1.20.1250.20">
    <property type="entry name" value="MFS general substrate transporter like domains"/>
    <property type="match status" value="1"/>
</dbReference>
<name>A0A4U0U4M2_9PEZI</name>
<evidence type="ECO:0000313" key="7">
    <source>
        <dbReference type="EMBL" id="TKA30053.1"/>
    </source>
</evidence>
<keyword evidence="8" id="KW-1185">Reference proteome</keyword>
<dbReference type="GO" id="GO:0022857">
    <property type="term" value="F:transmembrane transporter activity"/>
    <property type="evidence" value="ECO:0007669"/>
    <property type="project" value="InterPro"/>
</dbReference>
<dbReference type="GO" id="GO:0005886">
    <property type="term" value="C:plasma membrane"/>
    <property type="evidence" value="ECO:0007669"/>
    <property type="project" value="TreeGrafter"/>
</dbReference>
<keyword evidence="4 6" id="KW-0472">Membrane</keyword>
<dbReference type="Proteomes" id="UP000308549">
    <property type="component" value="Unassembled WGS sequence"/>
</dbReference>
<feature type="compositionally biased region" description="Basic and acidic residues" evidence="5">
    <location>
        <begin position="58"/>
        <end position="69"/>
    </location>
</feature>
<dbReference type="InterPro" id="IPR011701">
    <property type="entry name" value="MFS"/>
</dbReference>
<feature type="transmembrane region" description="Helical" evidence="6">
    <location>
        <begin position="189"/>
        <end position="209"/>
    </location>
</feature>
<evidence type="ECO:0000256" key="1">
    <source>
        <dbReference type="ARBA" id="ARBA00004141"/>
    </source>
</evidence>
<gene>
    <name evidence="7" type="ORF">B0A50_02772</name>
</gene>
<dbReference type="Pfam" id="PF07690">
    <property type="entry name" value="MFS_1"/>
    <property type="match status" value="1"/>
</dbReference>
<accession>A0A4U0U4M2</accession>
<sequence>MQSSRPPISRDAKSLDNKIDGAGLGSSSKHSSAHPSQSDDAAPIVVGRHAVPQGPSVDLEKARSPEQDKSAFSVGWDDGEKTNPRNFNTWYKAFLTFLLGMLALSASLGSSIIAPAEPAIAQYLGISQEATVLSISLYVLGFALDPCCGLRTTPAALFITRFFGGVFGSSPVSNVSACLGDLYEPTPRGVAVTFYAVCVVGGPTIGPVIGSALTANPKLGWRWTEYVEAIWVFTVVAVSVFVLPEFYGPVLLKRKAQLMRNDTGDERYWHPHEPVKIDPSNILNKHLSRPLKMLTIEPMVTCIAICASSAYGLLDLTLEAFPIVYRENRGWGEVVSTLPPPFVCL</sequence>
<evidence type="ECO:0000256" key="6">
    <source>
        <dbReference type="SAM" id="Phobius"/>
    </source>
</evidence>
<evidence type="ECO:0000256" key="5">
    <source>
        <dbReference type="SAM" id="MobiDB-lite"/>
    </source>
</evidence>
<keyword evidence="2 6" id="KW-0812">Transmembrane</keyword>
<keyword evidence="3 6" id="KW-1133">Transmembrane helix</keyword>
<comment type="subcellular location">
    <subcellularLocation>
        <location evidence="1">Membrane</location>
        <topology evidence="1">Multi-pass membrane protein</topology>
    </subcellularLocation>
</comment>
<protein>
    <recommendedName>
        <fullName evidence="9">Major facilitator superfamily (MFS) profile domain-containing protein</fullName>
    </recommendedName>
</protein>
<comment type="caution">
    <text evidence="7">The sequence shown here is derived from an EMBL/GenBank/DDBJ whole genome shotgun (WGS) entry which is preliminary data.</text>
</comment>
<dbReference type="PANTHER" id="PTHR23502">
    <property type="entry name" value="MAJOR FACILITATOR SUPERFAMILY"/>
    <property type="match status" value="1"/>
</dbReference>
<dbReference type="SUPFAM" id="SSF103473">
    <property type="entry name" value="MFS general substrate transporter"/>
    <property type="match status" value="1"/>
</dbReference>
<evidence type="ECO:0000256" key="3">
    <source>
        <dbReference type="ARBA" id="ARBA00022989"/>
    </source>
</evidence>
<feature type="compositionally biased region" description="Basic and acidic residues" evidence="5">
    <location>
        <begin position="8"/>
        <end position="19"/>
    </location>
</feature>
<dbReference type="AlphaFoldDB" id="A0A4U0U4M2"/>